<dbReference type="EMBL" id="QJKF01000008">
    <property type="protein sequence ID" value="PXX61516.1"/>
    <property type="molecule type" value="Genomic_DNA"/>
</dbReference>
<reference evidence="2 3" key="1">
    <citation type="submission" date="2018-05" db="EMBL/GenBank/DDBJ databases">
        <title>Genomic Encyclopedia of Type Strains, Phase IV (KMG-IV): sequencing the most valuable type-strain genomes for metagenomic binning, comparative biology and taxonomic classification.</title>
        <authorList>
            <person name="Goeker M."/>
        </authorList>
    </citation>
    <scope>NUCLEOTIDE SEQUENCE [LARGE SCALE GENOMIC DNA]</scope>
    <source>
        <strain evidence="2 3">DSM 44704</strain>
    </source>
</reference>
<comment type="caution">
    <text evidence="2">The sequence shown here is derived from an EMBL/GenBank/DDBJ whole genome shotgun (WGS) entry which is preliminary data.</text>
</comment>
<dbReference type="InterPro" id="IPR052336">
    <property type="entry name" value="MlaD_Phospholipid_Transporter"/>
</dbReference>
<dbReference type="AlphaFoldDB" id="A0A318KJQ5"/>
<dbReference type="OrthoDB" id="4371474at2"/>
<dbReference type="Pfam" id="PF02470">
    <property type="entry name" value="MlaD"/>
    <property type="match status" value="1"/>
</dbReference>
<evidence type="ECO:0000313" key="2">
    <source>
        <dbReference type="EMBL" id="PXX61516.1"/>
    </source>
</evidence>
<dbReference type="PANTHER" id="PTHR33371:SF16">
    <property type="entry name" value="MCE-FAMILY PROTEIN MCE3F"/>
    <property type="match status" value="1"/>
</dbReference>
<proteinExistence type="predicted"/>
<dbReference type="Proteomes" id="UP000247569">
    <property type="component" value="Unassembled WGS sequence"/>
</dbReference>
<evidence type="ECO:0000259" key="1">
    <source>
        <dbReference type="Pfam" id="PF02470"/>
    </source>
</evidence>
<keyword evidence="3" id="KW-1185">Reference proteome</keyword>
<name>A0A318KJQ5_9NOCA</name>
<protein>
    <submittedName>
        <fullName evidence="2">Virulence factor Mce-like protein</fullName>
    </submittedName>
</protein>
<dbReference type="RefSeq" id="WP_040732440.1">
    <property type="nucleotide sequence ID" value="NZ_QJKF01000008.1"/>
</dbReference>
<gene>
    <name evidence="2" type="ORF">DFR70_10874</name>
</gene>
<dbReference type="PANTHER" id="PTHR33371">
    <property type="entry name" value="INTERMEMBRANE PHOSPHOLIPID TRANSPORT SYSTEM BINDING PROTEIN MLAD-RELATED"/>
    <property type="match status" value="1"/>
</dbReference>
<evidence type="ECO:0000313" key="3">
    <source>
        <dbReference type="Proteomes" id="UP000247569"/>
    </source>
</evidence>
<organism evidence="2 3">
    <name type="scientific">Nocardia tenerifensis</name>
    <dbReference type="NCBI Taxonomy" id="228006"/>
    <lineage>
        <taxon>Bacteria</taxon>
        <taxon>Bacillati</taxon>
        <taxon>Actinomycetota</taxon>
        <taxon>Actinomycetes</taxon>
        <taxon>Mycobacteriales</taxon>
        <taxon>Nocardiaceae</taxon>
        <taxon>Nocardia</taxon>
    </lineage>
</organism>
<dbReference type="GO" id="GO:0005576">
    <property type="term" value="C:extracellular region"/>
    <property type="evidence" value="ECO:0007669"/>
    <property type="project" value="TreeGrafter"/>
</dbReference>
<accession>A0A318KJQ5</accession>
<feature type="domain" description="Mce/MlaD" evidence="1">
    <location>
        <begin position="40"/>
        <end position="110"/>
    </location>
</feature>
<sequence>MRLGPLASLGGIAAITVLGAGYLTFGVVRADPLADFTDATMVLTNSGGLAVGSPILLTGIEVGRVSSVTKSAGGVEVGLKIAADRHVPTDSTVTIEHLSALGEPYVEFRPNTEGGPYVRDGQQLTTSNVRMPLSIPEVARLATTTLNQLDPTVVGSLVSTAEQSLAGTDAAIPNLARSGDLLAAAIMSRNPQIVSLLNSLQSTATNMDWVGPSFSAAAPEWIKFTQALSDLVTHVGTMVDGQSIEAYTTGNGLAPFSAKTADRLRELQPELNSLAPALRPLIDAMRSTAPRVDLSDLISQALADVDADGAVKVRVAVK</sequence>
<dbReference type="InterPro" id="IPR003399">
    <property type="entry name" value="Mce/MlaD"/>
</dbReference>